<dbReference type="PANTHER" id="PTHR43699">
    <property type="entry name" value="3-DEHYDROQUINATE DEHYDRATASE"/>
    <property type="match status" value="1"/>
</dbReference>
<evidence type="ECO:0000256" key="3">
    <source>
        <dbReference type="ARBA" id="ARBA00023239"/>
    </source>
</evidence>
<evidence type="ECO:0000256" key="1">
    <source>
        <dbReference type="ARBA" id="ARBA00001864"/>
    </source>
</evidence>
<sequence length="247" mass="27438">MEFGPDSIVVPLVGTTKAVVLEEIADSCDVADIFEWRIDFMIASHPNPSITAIAQDMIPEMLASTDLPFLLTIRTLGEGGTVELSDGRVRLLFAELFDVLMRLQVDPERVAIDCEFTMPQVAEFVRRAKDAGYATMVSHHESADTPDDEVMQLMIEEMREVGADVVKFVVSARQESDRDRLYKVLDEVYDPAHPLISYAQGVLGVPSRYEALRHGSVATFVPAGHPAKPRLISPEALREKVNEIRAE</sequence>
<gene>
    <name evidence="5" type="ORF">P7079_00690</name>
</gene>
<reference evidence="5 6" key="1">
    <citation type="submission" date="2023-03" db="EMBL/GenBank/DDBJ databases">
        <title>Complete genome of Arcanobacterium canis strain DSM 25104 isolated in 2010 from a canine otitis externa in Germany.</title>
        <authorList>
            <person name="Borowiak M."/>
            <person name="Kreitlow A."/>
            <person name="Malorny B."/>
            <person name="Laemmler C."/>
            <person name="Prenger-Berninghoff E."/>
            <person name="Ploetz M."/>
            <person name="Abdulmawjood A."/>
        </authorList>
    </citation>
    <scope>NUCLEOTIDE SEQUENCE [LARGE SCALE GENOMIC DNA]</scope>
    <source>
        <strain evidence="5 6">DSM 25104</strain>
    </source>
</reference>
<name>A0ABY8G102_9ACTO</name>
<comment type="catalytic activity">
    <reaction evidence="1">
        <text>3-dehydroquinate = 3-dehydroshikimate + H2O</text>
        <dbReference type="Rhea" id="RHEA:21096"/>
        <dbReference type="ChEBI" id="CHEBI:15377"/>
        <dbReference type="ChEBI" id="CHEBI:16630"/>
        <dbReference type="ChEBI" id="CHEBI:32364"/>
        <dbReference type="EC" id="4.2.1.10"/>
    </reaction>
</comment>
<keyword evidence="3" id="KW-0456">Lyase</keyword>
<dbReference type="EMBL" id="CP121208">
    <property type="protein sequence ID" value="WFM83533.1"/>
    <property type="molecule type" value="Genomic_DNA"/>
</dbReference>
<proteinExistence type="predicted"/>
<dbReference type="InterPro" id="IPR013785">
    <property type="entry name" value="Aldolase_TIM"/>
</dbReference>
<evidence type="ECO:0000313" key="6">
    <source>
        <dbReference type="Proteomes" id="UP001215216"/>
    </source>
</evidence>
<evidence type="ECO:0000256" key="4">
    <source>
        <dbReference type="ARBA" id="ARBA00023270"/>
    </source>
</evidence>
<organism evidence="5 6">
    <name type="scientific">Arcanobacterium canis</name>
    <dbReference type="NCBI Taxonomy" id="999183"/>
    <lineage>
        <taxon>Bacteria</taxon>
        <taxon>Bacillati</taxon>
        <taxon>Actinomycetota</taxon>
        <taxon>Actinomycetes</taxon>
        <taxon>Actinomycetales</taxon>
        <taxon>Actinomycetaceae</taxon>
        <taxon>Arcanobacterium</taxon>
    </lineage>
</organism>
<protein>
    <recommendedName>
        <fullName evidence="2">3-dehydroquinate dehydratase</fullName>
        <ecNumber evidence="2">4.2.1.10</ecNumber>
    </recommendedName>
</protein>
<dbReference type="Pfam" id="PF01487">
    <property type="entry name" value="DHquinase_I"/>
    <property type="match status" value="1"/>
</dbReference>
<dbReference type="InterPro" id="IPR001381">
    <property type="entry name" value="DHquinase_I"/>
</dbReference>
<dbReference type="EC" id="4.2.1.10" evidence="2"/>
<evidence type="ECO:0000313" key="5">
    <source>
        <dbReference type="EMBL" id="WFM83533.1"/>
    </source>
</evidence>
<evidence type="ECO:0000256" key="2">
    <source>
        <dbReference type="ARBA" id="ARBA00012060"/>
    </source>
</evidence>
<keyword evidence="4" id="KW-0704">Schiff base</keyword>
<dbReference type="RefSeq" id="WP_278012928.1">
    <property type="nucleotide sequence ID" value="NZ_CP121208.1"/>
</dbReference>
<dbReference type="Gene3D" id="3.20.20.70">
    <property type="entry name" value="Aldolase class I"/>
    <property type="match status" value="1"/>
</dbReference>
<dbReference type="Proteomes" id="UP001215216">
    <property type="component" value="Chromosome"/>
</dbReference>
<dbReference type="SUPFAM" id="SSF51569">
    <property type="entry name" value="Aldolase"/>
    <property type="match status" value="1"/>
</dbReference>
<accession>A0ABY8G102</accession>
<dbReference type="InterPro" id="IPR050146">
    <property type="entry name" value="Type-I_3-dehydroquinase"/>
</dbReference>
<dbReference type="CDD" id="cd00502">
    <property type="entry name" value="DHQase_I"/>
    <property type="match status" value="1"/>
</dbReference>
<keyword evidence="6" id="KW-1185">Reference proteome</keyword>
<dbReference type="PANTHER" id="PTHR43699:SF1">
    <property type="entry name" value="3-DEHYDROQUINATE DEHYDRATASE"/>
    <property type="match status" value="1"/>
</dbReference>